<dbReference type="InterPro" id="IPR006140">
    <property type="entry name" value="D-isomer_DH_NAD-bd"/>
</dbReference>
<dbReference type="PANTHER" id="PTHR43333:SF1">
    <property type="entry name" value="D-ISOMER SPECIFIC 2-HYDROXYACID DEHYDROGENASE NAD-BINDING DOMAIN-CONTAINING PROTEIN"/>
    <property type="match status" value="1"/>
</dbReference>
<dbReference type="Proteomes" id="UP000831775">
    <property type="component" value="Chromosome"/>
</dbReference>
<keyword evidence="5" id="KW-1185">Reference proteome</keyword>
<evidence type="ECO:0000313" key="4">
    <source>
        <dbReference type="EMBL" id="UOQ59141.1"/>
    </source>
</evidence>
<protein>
    <submittedName>
        <fullName evidence="4">2-hydroxyacid dehydrogenase</fullName>
    </submittedName>
</protein>
<evidence type="ECO:0000256" key="2">
    <source>
        <dbReference type="ARBA" id="ARBA00023027"/>
    </source>
</evidence>
<evidence type="ECO:0000256" key="1">
    <source>
        <dbReference type="ARBA" id="ARBA00023002"/>
    </source>
</evidence>
<dbReference type="InterPro" id="IPR029753">
    <property type="entry name" value="D-isomer_DH_CS"/>
</dbReference>
<feature type="domain" description="D-isomer specific 2-hydroxyacid dehydrogenase NAD-binding" evidence="3">
    <location>
        <begin position="101"/>
        <end position="277"/>
    </location>
</feature>
<name>A0ABY4FS81_9MICO</name>
<keyword evidence="2" id="KW-0520">NAD</keyword>
<reference evidence="4 5" key="1">
    <citation type="submission" date="2022-04" db="EMBL/GenBank/DDBJ databases">
        <title>Leucobacter sp. isolated from rhizosphere of onion.</title>
        <authorList>
            <person name="Won M."/>
            <person name="Lee C.-M."/>
            <person name="Woen H.-Y."/>
            <person name="Kwon S.-W."/>
        </authorList>
    </citation>
    <scope>NUCLEOTIDE SEQUENCE [LARGE SCALE GENOMIC DNA]</scope>
    <source>
        <strain evidence="4 5">H25R-14</strain>
    </source>
</reference>
<dbReference type="SUPFAM" id="SSF51735">
    <property type="entry name" value="NAD(P)-binding Rossmann-fold domains"/>
    <property type="match status" value="1"/>
</dbReference>
<proteinExistence type="predicted"/>
<sequence length="315" mass="33700">MSELTVSLPTDPGLREALGDEPGVRFVTWDLDGPAPADRLDIVVPPYWGGNRQLAQLAGVETRLVQWQSIGYNGVTKHLPQGVPLANATTVHETSTAELALALTLAAQRGIPEFVRDGTEHRWDLRSFPSLADRRVLLIGYGGVSKAIEARLAGFEVEITRLARTSREETNLAGDRVAVHGFAELHERLAEAEIVIAAVPLTDETRGLLDAAALAAMPDGALLVNVARGPVVDTEALVAELQSGRLRAALDVTDPEPLPADHPLWDCPGLLITAHVGGDSSAMLPRMVALIRRQIAHLRAGEAPENVVVGEWPSA</sequence>
<accession>A0ABY4FS81</accession>
<dbReference type="Pfam" id="PF02826">
    <property type="entry name" value="2-Hacid_dh_C"/>
    <property type="match status" value="1"/>
</dbReference>
<evidence type="ECO:0000313" key="5">
    <source>
        <dbReference type="Proteomes" id="UP000831775"/>
    </source>
</evidence>
<keyword evidence="1" id="KW-0560">Oxidoreductase</keyword>
<dbReference type="CDD" id="cd12166">
    <property type="entry name" value="2-Hacid_dh_7"/>
    <property type="match status" value="1"/>
</dbReference>
<dbReference type="Gene3D" id="3.40.50.720">
    <property type="entry name" value="NAD(P)-binding Rossmann-like Domain"/>
    <property type="match status" value="2"/>
</dbReference>
<dbReference type="PROSITE" id="PS00671">
    <property type="entry name" value="D_2_HYDROXYACID_DH_3"/>
    <property type="match status" value="1"/>
</dbReference>
<gene>
    <name evidence="4" type="ORF">MUN76_08725</name>
</gene>
<dbReference type="EMBL" id="CP095043">
    <property type="protein sequence ID" value="UOQ59141.1"/>
    <property type="molecule type" value="Genomic_DNA"/>
</dbReference>
<dbReference type="InterPro" id="IPR036291">
    <property type="entry name" value="NAD(P)-bd_dom_sf"/>
</dbReference>
<evidence type="ECO:0000259" key="3">
    <source>
        <dbReference type="Pfam" id="PF02826"/>
    </source>
</evidence>
<dbReference type="RefSeq" id="WP_244683987.1">
    <property type="nucleotide sequence ID" value="NZ_CP095043.1"/>
</dbReference>
<organism evidence="4 5">
    <name type="scientific">Leucobacter rhizosphaerae</name>
    <dbReference type="NCBI Taxonomy" id="2932245"/>
    <lineage>
        <taxon>Bacteria</taxon>
        <taxon>Bacillati</taxon>
        <taxon>Actinomycetota</taxon>
        <taxon>Actinomycetes</taxon>
        <taxon>Micrococcales</taxon>
        <taxon>Microbacteriaceae</taxon>
        <taxon>Leucobacter</taxon>
    </lineage>
</organism>
<dbReference type="PANTHER" id="PTHR43333">
    <property type="entry name" value="2-HACID_DH_C DOMAIN-CONTAINING PROTEIN"/>
    <property type="match status" value="1"/>
</dbReference>